<dbReference type="EMBL" id="BLAH01000006">
    <property type="protein sequence ID" value="GES34968.1"/>
    <property type="molecule type" value="Genomic_DNA"/>
</dbReference>
<reference evidence="2 3" key="1">
    <citation type="journal article" date="2018" name="Biodegradation">
        <title>1,4-Dioxane degradation characteristics of Rhodococcus aetherivorans JCM 14343.</title>
        <authorList>
            <person name="Inoue D."/>
            <person name="Tsunoda T."/>
            <person name="Yamamoto N."/>
            <person name="Ike M."/>
            <person name="Sei K."/>
        </authorList>
    </citation>
    <scope>NUCLEOTIDE SEQUENCE [LARGE SCALE GENOMIC DNA]</scope>
    <source>
        <strain evidence="2 3">JCM 14343</strain>
    </source>
</reference>
<protein>
    <submittedName>
        <fullName evidence="2">Uncharacterized protein</fullName>
    </submittedName>
</protein>
<name>A0ABQ0YEL5_9NOCA</name>
<evidence type="ECO:0000313" key="3">
    <source>
        <dbReference type="Proteomes" id="UP000325466"/>
    </source>
</evidence>
<comment type="caution">
    <text evidence="2">The sequence shown here is derived from an EMBL/GenBank/DDBJ whole genome shotgun (WGS) entry which is preliminary data.</text>
</comment>
<keyword evidence="3" id="KW-1185">Reference proteome</keyword>
<sequence length="45" mass="4967">MPRLARAVRRQRTSCPCSTAQARHPHRRTLSGTASASPLPAWPQT</sequence>
<feature type="compositionally biased region" description="Basic residues" evidence="1">
    <location>
        <begin position="1"/>
        <end position="12"/>
    </location>
</feature>
<evidence type="ECO:0000256" key="1">
    <source>
        <dbReference type="SAM" id="MobiDB-lite"/>
    </source>
</evidence>
<accession>A0ABQ0YEL5</accession>
<organism evidence="2 3">
    <name type="scientific">Rhodococcus aetherivorans</name>
    <dbReference type="NCBI Taxonomy" id="191292"/>
    <lineage>
        <taxon>Bacteria</taxon>
        <taxon>Bacillati</taxon>
        <taxon>Actinomycetota</taxon>
        <taxon>Actinomycetes</taxon>
        <taxon>Mycobacteriales</taxon>
        <taxon>Nocardiaceae</taxon>
        <taxon>Rhodococcus</taxon>
    </lineage>
</organism>
<proteinExistence type="predicted"/>
<gene>
    <name evidence="2" type="ORF">RAJCM14343_0212</name>
</gene>
<feature type="region of interest" description="Disordered" evidence="1">
    <location>
        <begin position="1"/>
        <end position="45"/>
    </location>
</feature>
<evidence type="ECO:0000313" key="2">
    <source>
        <dbReference type="EMBL" id="GES34968.1"/>
    </source>
</evidence>
<dbReference type="Proteomes" id="UP000325466">
    <property type="component" value="Unassembled WGS sequence"/>
</dbReference>